<dbReference type="SUPFAM" id="SSF46689">
    <property type="entry name" value="Homeodomain-like"/>
    <property type="match status" value="1"/>
</dbReference>
<reference evidence="6 7" key="1">
    <citation type="submission" date="2018-02" db="EMBL/GenBank/DDBJ databases">
        <title>Draft Genome of Achromobacter spanius stain 6.</title>
        <authorList>
            <person name="Gunasekera T.S."/>
            <person name="Radwan O."/>
            <person name="Ruiz O.N."/>
        </authorList>
    </citation>
    <scope>NUCLEOTIDE SEQUENCE [LARGE SCALE GENOMIC DNA]</scope>
    <source>
        <strain evidence="6 7">6</strain>
    </source>
</reference>
<evidence type="ECO:0000256" key="3">
    <source>
        <dbReference type="ARBA" id="ARBA00023163"/>
    </source>
</evidence>
<evidence type="ECO:0000313" key="6">
    <source>
        <dbReference type="EMBL" id="PPA74174.1"/>
    </source>
</evidence>
<dbReference type="AlphaFoldDB" id="A0A2S5GMK7"/>
<evidence type="ECO:0000259" key="5">
    <source>
        <dbReference type="PROSITE" id="PS50977"/>
    </source>
</evidence>
<dbReference type="OrthoDB" id="2356263at2"/>
<dbReference type="PANTHER" id="PTHR30055:SF234">
    <property type="entry name" value="HTH-TYPE TRANSCRIPTIONAL REGULATOR BETI"/>
    <property type="match status" value="1"/>
</dbReference>
<keyword evidence="2 4" id="KW-0238">DNA-binding</keyword>
<dbReference type="PROSITE" id="PS50977">
    <property type="entry name" value="HTH_TETR_2"/>
    <property type="match status" value="1"/>
</dbReference>
<evidence type="ECO:0000256" key="2">
    <source>
        <dbReference type="ARBA" id="ARBA00023125"/>
    </source>
</evidence>
<proteinExistence type="predicted"/>
<dbReference type="RefSeq" id="WP_104144768.1">
    <property type="nucleotide sequence ID" value="NZ_PREU01000010.1"/>
</dbReference>
<dbReference type="PANTHER" id="PTHR30055">
    <property type="entry name" value="HTH-TYPE TRANSCRIPTIONAL REGULATOR RUTR"/>
    <property type="match status" value="1"/>
</dbReference>
<feature type="DNA-binding region" description="H-T-H motif" evidence="4">
    <location>
        <begin position="28"/>
        <end position="47"/>
    </location>
</feature>
<dbReference type="Pfam" id="PF00440">
    <property type="entry name" value="TetR_N"/>
    <property type="match status" value="1"/>
</dbReference>
<keyword evidence="1" id="KW-0805">Transcription regulation</keyword>
<keyword evidence="3" id="KW-0804">Transcription</keyword>
<evidence type="ECO:0000256" key="4">
    <source>
        <dbReference type="PROSITE-ProRule" id="PRU00335"/>
    </source>
</evidence>
<dbReference type="InterPro" id="IPR050109">
    <property type="entry name" value="HTH-type_TetR-like_transc_reg"/>
</dbReference>
<feature type="domain" description="HTH tetR-type" evidence="5">
    <location>
        <begin position="5"/>
        <end position="65"/>
    </location>
</feature>
<dbReference type="GO" id="GO:0003700">
    <property type="term" value="F:DNA-binding transcription factor activity"/>
    <property type="evidence" value="ECO:0007669"/>
    <property type="project" value="TreeGrafter"/>
</dbReference>
<evidence type="ECO:0000256" key="1">
    <source>
        <dbReference type="ARBA" id="ARBA00023015"/>
    </source>
</evidence>
<protein>
    <submittedName>
        <fullName evidence="6">TetR/AcrR family transcriptional regulator</fullName>
    </submittedName>
</protein>
<dbReference type="Gene3D" id="1.10.357.10">
    <property type="entry name" value="Tetracycline Repressor, domain 2"/>
    <property type="match status" value="1"/>
</dbReference>
<evidence type="ECO:0000313" key="7">
    <source>
        <dbReference type="Proteomes" id="UP000239990"/>
    </source>
</evidence>
<dbReference type="EMBL" id="PREU01000010">
    <property type="protein sequence ID" value="PPA74174.1"/>
    <property type="molecule type" value="Genomic_DNA"/>
</dbReference>
<dbReference type="Proteomes" id="UP000239990">
    <property type="component" value="Unassembled WGS sequence"/>
</dbReference>
<organism evidence="6 7">
    <name type="scientific">Achromobacter spanius</name>
    <dbReference type="NCBI Taxonomy" id="217203"/>
    <lineage>
        <taxon>Bacteria</taxon>
        <taxon>Pseudomonadati</taxon>
        <taxon>Pseudomonadota</taxon>
        <taxon>Betaproteobacteria</taxon>
        <taxon>Burkholderiales</taxon>
        <taxon>Alcaligenaceae</taxon>
        <taxon>Achromobacter</taxon>
    </lineage>
</organism>
<accession>A0A2S5GMK7</accession>
<sequence>MSRRANTERQILQALEAQILETGMGGVGINAIAKRAGVSKELIYRYFDGMSGLLLAWMKEQDFWTRNPGLLTTEESSQRTPADLILTMLRAQIETLSGNETLREVRRWELIEQNDVTATLAERRENAARGFIERVDEFAPDVDVPAVAGVILAGAVYLTLRAKTATHFLGLPLHEPEGWARIDKALEYLVAHSFPDELNAEALSALEARRQSSAASGEPVV</sequence>
<dbReference type="GO" id="GO:0000976">
    <property type="term" value="F:transcription cis-regulatory region binding"/>
    <property type="evidence" value="ECO:0007669"/>
    <property type="project" value="TreeGrafter"/>
</dbReference>
<name>A0A2S5GMK7_9BURK</name>
<gene>
    <name evidence="6" type="ORF">C4E15_20705</name>
</gene>
<dbReference type="InterPro" id="IPR001647">
    <property type="entry name" value="HTH_TetR"/>
</dbReference>
<dbReference type="PRINTS" id="PR00455">
    <property type="entry name" value="HTHTETR"/>
</dbReference>
<dbReference type="InterPro" id="IPR009057">
    <property type="entry name" value="Homeodomain-like_sf"/>
</dbReference>
<comment type="caution">
    <text evidence="6">The sequence shown here is derived from an EMBL/GenBank/DDBJ whole genome shotgun (WGS) entry which is preliminary data.</text>
</comment>